<sequence length="460" mass="49742">MGPRQDTNARSGSTADADARSSKRRKMAHTQPASQPQAHGRVRTKEKRRASGGRRLGPHPPRDLRRLTGRPKPDSGLSTPQGTSDGEGKFTLSFAKSVLHKIWIRNKNQHRTQPWWKSLSMLRKAVSRLVLIEQEERTLRGLIGHGGVDAKDARERFERETQIRREKDVWVDWTRQVLVPKAYLGFSGLVSDTQFAHLGSVLVGLLADLVSSVGLPTPSQQEEVEQGRTVTTATRGGQSDTATAAKPRSLTAKNIRVTGSQSGEVVERTYESDDLGEVVERKRSGPKQEQELSKPTTRTRPDRATVRNPTLGGRRDQAAAAGTATDGVAGKYKPVEITKERRREDPSPAAEKSRAPSPSASAAASLAISQKNPATATTSQDSAGIPPPLHPPAPPSGLDATGTATVSKDQQKQKQTTTTAQTGAGKENTRNRSQPKRSNTKGKGKGKGKDVIDDLFAGLT</sequence>
<feature type="region of interest" description="Disordered" evidence="1">
    <location>
        <begin position="1"/>
        <end position="89"/>
    </location>
</feature>
<name>A0A0D2C9M1_9EURO</name>
<feature type="compositionally biased region" description="Polar residues" evidence="1">
    <location>
        <begin position="1"/>
        <end position="14"/>
    </location>
</feature>
<feature type="compositionally biased region" description="Basic and acidic residues" evidence="1">
    <location>
        <begin position="278"/>
        <end position="292"/>
    </location>
</feature>
<dbReference type="STRING" id="569365.A0A0D2C9M1"/>
<evidence type="ECO:0000313" key="3">
    <source>
        <dbReference type="EMBL" id="KIW27140.1"/>
    </source>
</evidence>
<feature type="compositionally biased region" description="Polar residues" evidence="1">
    <location>
        <begin position="228"/>
        <end position="242"/>
    </location>
</feature>
<feature type="region of interest" description="Disordered" evidence="1">
    <location>
        <begin position="263"/>
        <end position="460"/>
    </location>
</feature>
<feature type="compositionally biased region" description="Pro residues" evidence="1">
    <location>
        <begin position="385"/>
        <end position="395"/>
    </location>
</feature>
<feature type="compositionally biased region" description="Polar residues" evidence="1">
    <location>
        <begin position="370"/>
        <end position="382"/>
    </location>
</feature>
<dbReference type="EMBL" id="KN847043">
    <property type="protein sequence ID" value="KIW27140.1"/>
    <property type="molecule type" value="Genomic_DNA"/>
</dbReference>
<dbReference type="GO" id="GO:0000172">
    <property type="term" value="C:ribonuclease MRP complex"/>
    <property type="evidence" value="ECO:0007669"/>
    <property type="project" value="InterPro"/>
</dbReference>
<feature type="compositionally biased region" description="Basic and acidic residues" evidence="1">
    <location>
        <begin position="333"/>
        <end position="354"/>
    </location>
</feature>
<dbReference type="Proteomes" id="UP000054466">
    <property type="component" value="Unassembled WGS sequence"/>
</dbReference>
<proteinExistence type="predicted"/>
<dbReference type="CDD" id="cd22573">
    <property type="entry name" value="RMP1_RBD"/>
    <property type="match status" value="1"/>
</dbReference>
<dbReference type="RefSeq" id="XP_016247356.1">
    <property type="nucleotide sequence ID" value="XM_016393937.1"/>
</dbReference>
<organism evidence="3 4">
    <name type="scientific">Cladophialophora immunda</name>
    <dbReference type="NCBI Taxonomy" id="569365"/>
    <lineage>
        <taxon>Eukaryota</taxon>
        <taxon>Fungi</taxon>
        <taxon>Dikarya</taxon>
        <taxon>Ascomycota</taxon>
        <taxon>Pezizomycotina</taxon>
        <taxon>Eurotiomycetes</taxon>
        <taxon>Chaetothyriomycetidae</taxon>
        <taxon>Chaetothyriales</taxon>
        <taxon>Herpotrichiellaceae</taxon>
        <taxon>Cladophialophora</taxon>
    </lineage>
</organism>
<dbReference type="GO" id="GO:0000294">
    <property type="term" value="P:nuclear-transcribed mRNA catabolic process, RNase MRP-dependent"/>
    <property type="evidence" value="ECO:0007669"/>
    <property type="project" value="TreeGrafter"/>
</dbReference>
<feature type="compositionally biased region" description="Low complexity" evidence="1">
    <location>
        <begin position="413"/>
        <end position="426"/>
    </location>
</feature>
<feature type="compositionally biased region" description="Low complexity" evidence="1">
    <location>
        <begin position="318"/>
        <end position="330"/>
    </location>
</feature>
<feature type="compositionally biased region" description="Basic residues" evidence="1">
    <location>
        <begin position="433"/>
        <end position="446"/>
    </location>
</feature>
<dbReference type="HOGENOM" id="CLU_031977_2_0_1"/>
<dbReference type="GeneID" id="27346101"/>
<dbReference type="AlphaFoldDB" id="A0A0D2C9M1"/>
<gene>
    <name evidence="3" type="ORF">PV07_06907</name>
</gene>
<feature type="compositionally biased region" description="Low complexity" evidence="1">
    <location>
        <begin position="355"/>
        <end position="369"/>
    </location>
</feature>
<dbReference type="Pfam" id="PF20945">
    <property type="entry name" value="RMP1"/>
    <property type="match status" value="1"/>
</dbReference>
<dbReference type="OrthoDB" id="5414547at2759"/>
<dbReference type="PANTHER" id="PTHR37792">
    <property type="entry name" value="RIBONUCLEASE MRP PROTEIN SUBUNIT RMP1"/>
    <property type="match status" value="1"/>
</dbReference>
<accession>A0A0D2C9M1</accession>
<feature type="compositionally biased region" description="Basic residues" evidence="1">
    <location>
        <begin position="40"/>
        <end position="52"/>
    </location>
</feature>
<reference evidence="3 4" key="1">
    <citation type="submission" date="2015-01" db="EMBL/GenBank/DDBJ databases">
        <title>The Genome Sequence of Cladophialophora immunda CBS83496.</title>
        <authorList>
            <consortium name="The Broad Institute Genomics Platform"/>
            <person name="Cuomo C."/>
            <person name="de Hoog S."/>
            <person name="Gorbushina A."/>
            <person name="Stielow B."/>
            <person name="Teixiera M."/>
            <person name="Abouelleil A."/>
            <person name="Chapman S.B."/>
            <person name="Priest M."/>
            <person name="Young S.K."/>
            <person name="Wortman J."/>
            <person name="Nusbaum C."/>
            <person name="Birren B."/>
        </authorList>
    </citation>
    <scope>NUCLEOTIDE SEQUENCE [LARGE SCALE GENOMIC DNA]</scope>
    <source>
        <strain evidence="3 4">CBS 83496</strain>
    </source>
</reference>
<dbReference type="InterPro" id="IPR047204">
    <property type="entry name" value="RMP1_RBD"/>
</dbReference>
<evidence type="ECO:0000259" key="2">
    <source>
        <dbReference type="Pfam" id="PF20945"/>
    </source>
</evidence>
<feature type="region of interest" description="Disordered" evidence="1">
    <location>
        <begin position="216"/>
        <end position="244"/>
    </location>
</feature>
<feature type="domain" description="RNase MRP protein 1 RNA binding" evidence="2">
    <location>
        <begin position="98"/>
        <end position="207"/>
    </location>
</feature>
<evidence type="ECO:0000256" key="1">
    <source>
        <dbReference type="SAM" id="MobiDB-lite"/>
    </source>
</evidence>
<protein>
    <recommendedName>
        <fullName evidence="2">RNase MRP protein 1 RNA binding domain-containing protein</fullName>
    </recommendedName>
</protein>
<dbReference type="VEuPathDB" id="FungiDB:PV07_06907"/>
<evidence type="ECO:0000313" key="4">
    <source>
        <dbReference type="Proteomes" id="UP000054466"/>
    </source>
</evidence>
<dbReference type="InterPro" id="IPR047205">
    <property type="entry name" value="RMP1"/>
</dbReference>
<keyword evidence="4" id="KW-1185">Reference proteome</keyword>
<dbReference type="GO" id="GO:0042134">
    <property type="term" value="F:rRNA primary transcript binding"/>
    <property type="evidence" value="ECO:0007669"/>
    <property type="project" value="InterPro"/>
</dbReference>
<dbReference type="PANTHER" id="PTHR37792:SF1">
    <property type="entry name" value="RIBONUCLEASE MRP PROTEIN SUBUNIT RMP1"/>
    <property type="match status" value="1"/>
</dbReference>
<dbReference type="GO" id="GO:0000466">
    <property type="term" value="P:maturation of 5.8S rRNA from tricistronic rRNA transcript (SSU-rRNA, 5.8S rRNA, LSU-rRNA)"/>
    <property type="evidence" value="ECO:0007669"/>
    <property type="project" value="TreeGrafter"/>
</dbReference>